<accession>A0A1W6ZVF0</accession>
<name>A0A1W6ZVF0_9HYPH</name>
<protein>
    <submittedName>
        <fullName evidence="1">Uncharacterized protein</fullName>
    </submittedName>
</protein>
<evidence type="ECO:0000313" key="1">
    <source>
        <dbReference type="EMBL" id="ARQ01286.1"/>
    </source>
</evidence>
<dbReference type="KEGG" id="psin:CAK95_20940"/>
<reference evidence="1 2" key="1">
    <citation type="submission" date="2017-05" db="EMBL/GenBank/DDBJ databases">
        <title>Full genome sequence of Pseudorhodoplanes sinuspersici.</title>
        <authorList>
            <person name="Dastgheib S.M.M."/>
            <person name="Shavandi M."/>
            <person name="Tirandaz H."/>
        </authorList>
    </citation>
    <scope>NUCLEOTIDE SEQUENCE [LARGE SCALE GENOMIC DNA]</scope>
    <source>
        <strain evidence="1 2">RIPI110</strain>
    </source>
</reference>
<dbReference type="EMBL" id="CP021112">
    <property type="protein sequence ID" value="ARQ01286.1"/>
    <property type="molecule type" value="Genomic_DNA"/>
</dbReference>
<gene>
    <name evidence="1" type="ORF">CAK95_20940</name>
</gene>
<dbReference type="InterPro" id="IPR022061">
    <property type="entry name" value="DUF3617"/>
</dbReference>
<dbReference type="OrthoDB" id="8235498at2"/>
<organism evidence="1 2">
    <name type="scientific">Pseudorhodoplanes sinuspersici</name>
    <dbReference type="NCBI Taxonomy" id="1235591"/>
    <lineage>
        <taxon>Bacteria</taxon>
        <taxon>Pseudomonadati</taxon>
        <taxon>Pseudomonadota</taxon>
        <taxon>Alphaproteobacteria</taxon>
        <taxon>Hyphomicrobiales</taxon>
        <taxon>Pseudorhodoplanes</taxon>
    </lineage>
</organism>
<proteinExistence type="predicted"/>
<dbReference type="Pfam" id="PF12276">
    <property type="entry name" value="DUF3617"/>
    <property type="match status" value="1"/>
</dbReference>
<dbReference type="Proteomes" id="UP000194137">
    <property type="component" value="Chromosome"/>
</dbReference>
<evidence type="ECO:0000313" key="2">
    <source>
        <dbReference type="Proteomes" id="UP000194137"/>
    </source>
</evidence>
<sequence length="146" mass="16185">MKFPFAALCVLLVVDAAQAQQLEPGRWRVMTTQLNQGPVSEPPQIKMRCLTPAEVADPAKTFTPEVSTVNAICERTEYSLEGNFLKWRLQCRGQIDMDVAGQFIFESPTRYTAMIATKATAMERIVHSTLSTIDGQRVGDCSKTGE</sequence>
<dbReference type="RefSeq" id="WP_086089681.1">
    <property type="nucleotide sequence ID" value="NZ_CP021112.1"/>
</dbReference>
<dbReference type="AlphaFoldDB" id="A0A1W6ZVF0"/>
<keyword evidence="2" id="KW-1185">Reference proteome</keyword>